<evidence type="ECO:0000256" key="1">
    <source>
        <dbReference type="ARBA" id="ARBA00009741"/>
    </source>
</evidence>
<dbReference type="SUPFAM" id="SSF53335">
    <property type="entry name" value="S-adenosyl-L-methionine-dependent methyltransferases"/>
    <property type="match status" value="1"/>
</dbReference>
<dbReference type="AlphaFoldDB" id="A0A3B0QJZ8"/>
<evidence type="ECO:0000256" key="5">
    <source>
        <dbReference type="ARBA" id="ARBA00022691"/>
    </source>
</evidence>
<dbReference type="InterPro" id="IPR029063">
    <property type="entry name" value="SAM-dependent_MTases_sf"/>
</dbReference>
<organism evidence="6">
    <name type="scientific">hydrothermal vent metagenome</name>
    <dbReference type="NCBI Taxonomy" id="652676"/>
    <lineage>
        <taxon>unclassified sequences</taxon>
        <taxon>metagenomes</taxon>
        <taxon>ecological metagenomes</taxon>
    </lineage>
</organism>
<dbReference type="InterPro" id="IPR004498">
    <property type="entry name" value="Ribosomal_PrmA_MeTrfase"/>
</dbReference>
<dbReference type="Pfam" id="PF06325">
    <property type="entry name" value="PrmA"/>
    <property type="match status" value="1"/>
</dbReference>
<evidence type="ECO:0000256" key="3">
    <source>
        <dbReference type="ARBA" id="ARBA00022603"/>
    </source>
</evidence>
<protein>
    <submittedName>
        <fullName evidence="6">Ribosomal protein L11 methyltransferase</fullName>
    </submittedName>
</protein>
<dbReference type="HAMAP" id="MF_00735">
    <property type="entry name" value="Methyltr_PrmA"/>
    <property type="match status" value="1"/>
</dbReference>
<keyword evidence="5" id="KW-0949">S-adenosyl-L-methionine</keyword>
<dbReference type="PANTHER" id="PTHR43648:SF1">
    <property type="entry name" value="ELECTRON TRANSFER FLAVOPROTEIN BETA SUBUNIT LYSINE METHYLTRANSFERASE"/>
    <property type="match status" value="1"/>
</dbReference>
<evidence type="ECO:0000256" key="2">
    <source>
        <dbReference type="ARBA" id="ARBA00022490"/>
    </source>
</evidence>
<keyword evidence="6" id="KW-0689">Ribosomal protein</keyword>
<keyword evidence="3 6" id="KW-0489">Methyltransferase</keyword>
<evidence type="ECO:0000256" key="4">
    <source>
        <dbReference type="ARBA" id="ARBA00022679"/>
    </source>
</evidence>
<evidence type="ECO:0000313" key="6">
    <source>
        <dbReference type="EMBL" id="VAV82210.1"/>
    </source>
</evidence>
<reference evidence="6" key="1">
    <citation type="submission" date="2018-06" db="EMBL/GenBank/DDBJ databases">
        <authorList>
            <person name="Zhirakovskaya E."/>
        </authorList>
    </citation>
    <scope>NUCLEOTIDE SEQUENCE</scope>
</reference>
<keyword evidence="6" id="KW-0687">Ribonucleoprotein</keyword>
<dbReference type="CDD" id="cd02440">
    <property type="entry name" value="AdoMet_MTases"/>
    <property type="match status" value="1"/>
</dbReference>
<accession>A0A3B0QJZ8</accession>
<comment type="similarity">
    <text evidence="1">Belongs to the methyltransferase superfamily. PrmA family.</text>
</comment>
<dbReference type="GO" id="GO:0005840">
    <property type="term" value="C:ribosome"/>
    <property type="evidence" value="ECO:0007669"/>
    <property type="project" value="UniProtKB-KW"/>
</dbReference>
<dbReference type="GO" id="GO:0008276">
    <property type="term" value="F:protein methyltransferase activity"/>
    <property type="evidence" value="ECO:0007669"/>
    <property type="project" value="InterPro"/>
</dbReference>
<dbReference type="PIRSF" id="PIRSF000401">
    <property type="entry name" value="RPL11_MTase"/>
    <property type="match status" value="1"/>
</dbReference>
<gene>
    <name evidence="6" type="ORF">MNBD_DELTA01-1242</name>
</gene>
<dbReference type="GO" id="GO:0032259">
    <property type="term" value="P:methylation"/>
    <property type="evidence" value="ECO:0007669"/>
    <property type="project" value="UniProtKB-KW"/>
</dbReference>
<dbReference type="EMBL" id="UOEA01000002">
    <property type="protein sequence ID" value="VAV82210.1"/>
    <property type="molecule type" value="Genomic_DNA"/>
</dbReference>
<dbReference type="Gene3D" id="3.40.50.150">
    <property type="entry name" value="Vaccinia Virus protein VP39"/>
    <property type="match status" value="1"/>
</dbReference>
<name>A0A3B0QJZ8_9ZZZZ</name>
<proteinExistence type="inferred from homology"/>
<sequence length="324" mass="34676">MAEPLKKWIEVRAKGPVAALDEAAALLVGAGSQGVIEEVPFEPLPFDIVGPVVGDMTKRGESLTLIGYISAEKNFKKYNKCEEPFLGLEKALSLLGWSLRSSFFKDQAWTEKWKRFLRPVRAGGFLVRPVWSRAAPKRGEHLIVIEPAMAFGTGGHETTRLCLRAVKAAARGMAASSSMLDIGTGSGVLAIAGARLGFSRIVGTDIDEVALKNARKNLRINKVKARLTGKPLSELTGSFDLVVANIRTKTLYGLKEDIAGKVKPGGILILSGVLAQEATELAADFEACAPAAGGAAALEAIKTVKCKEWVAITLRRGQAAARRR</sequence>
<dbReference type="PANTHER" id="PTHR43648">
    <property type="entry name" value="ELECTRON TRANSFER FLAVOPROTEIN BETA SUBUNIT LYSINE METHYLTRANSFERASE"/>
    <property type="match status" value="1"/>
</dbReference>
<keyword evidence="2" id="KW-0963">Cytoplasm</keyword>
<keyword evidence="4 6" id="KW-0808">Transferase</keyword>
<dbReference type="InterPro" id="IPR050078">
    <property type="entry name" value="Ribosomal_L11_MeTrfase_PrmA"/>
</dbReference>